<dbReference type="InterPro" id="IPR035907">
    <property type="entry name" value="Hppk_sf"/>
</dbReference>
<dbReference type="AlphaFoldDB" id="A0A318S5W3"/>
<feature type="domain" description="7,8-dihydro-6-hydroxymethylpterin-pyrophosphokinase" evidence="8">
    <location>
        <begin position="93"/>
        <end position="104"/>
    </location>
</feature>
<keyword evidence="4" id="KW-0547">Nucleotide-binding</keyword>
<reference evidence="9 10" key="1">
    <citation type="submission" date="2018-06" db="EMBL/GenBank/DDBJ databases">
        <title>Genomic Encyclopedia of Type Strains, Phase IV (KMG-IV): sequencing the most valuable type-strain genomes for metagenomic binning, comparative biology and taxonomic classification.</title>
        <authorList>
            <person name="Goeker M."/>
        </authorList>
    </citation>
    <scope>NUCLEOTIDE SEQUENCE [LARGE SCALE GENOMIC DNA]</scope>
    <source>
        <strain evidence="9 10">DSM 18048</strain>
    </source>
</reference>
<evidence type="ECO:0000256" key="5">
    <source>
        <dbReference type="ARBA" id="ARBA00022777"/>
    </source>
</evidence>
<keyword evidence="10" id="KW-1185">Reference proteome</keyword>
<dbReference type="GO" id="GO:0016301">
    <property type="term" value="F:kinase activity"/>
    <property type="evidence" value="ECO:0007669"/>
    <property type="project" value="UniProtKB-KW"/>
</dbReference>
<keyword evidence="6" id="KW-0067">ATP-binding</keyword>
<dbReference type="PROSITE" id="PS00794">
    <property type="entry name" value="HPPK"/>
    <property type="match status" value="1"/>
</dbReference>
<dbReference type="Gene3D" id="3.30.70.560">
    <property type="entry name" value="7,8-Dihydro-6-hydroxymethylpterin-pyrophosphokinase HPPK"/>
    <property type="match status" value="1"/>
</dbReference>
<evidence type="ECO:0000259" key="8">
    <source>
        <dbReference type="PROSITE" id="PS00794"/>
    </source>
</evidence>
<dbReference type="EMBL" id="QJSX01000015">
    <property type="protein sequence ID" value="PYE51193.1"/>
    <property type="molecule type" value="Genomic_DNA"/>
</dbReference>
<dbReference type="UniPathway" id="UPA00077">
    <property type="reaction ID" value="UER00155"/>
</dbReference>
<keyword evidence="7" id="KW-0289">Folate biosynthesis</keyword>
<proteinExistence type="predicted"/>
<accession>A0A318S5W3</accession>
<dbReference type="GO" id="GO:0003848">
    <property type="term" value="F:2-amino-4-hydroxy-6-hydroxymethyldihydropteridine diphosphokinase activity"/>
    <property type="evidence" value="ECO:0007669"/>
    <property type="project" value="UniProtKB-EC"/>
</dbReference>
<dbReference type="GO" id="GO:0005524">
    <property type="term" value="F:ATP binding"/>
    <property type="evidence" value="ECO:0007669"/>
    <property type="project" value="UniProtKB-KW"/>
</dbReference>
<evidence type="ECO:0000313" key="10">
    <source>
        <dbReference type="Proteomes" id="UP000248326"/>
    </source>
</evidence>
<comment type="caution">
    <text evidence="9">The sequence shown here is derived from an EMBL/GenBank/DDBJ whole genome shotgun (WGS) entry which is preliminary data.</text>
</comment>
<protein>
    <recommendedName>
        <fullName evidence="2">2-amino-4-hydroxy-6-hydroxymethyldihydropteridine diphosphokinase</fullName>
        <ecNumber evidence="2">2.7.6.3</ecNumber>
    </recommendedName>
</protein>
<dbReference type="Proteomes" id="UP000248326">
    <property type="component" value="Unassembled WGS sequence"/>
</dbReference>
<evidence type="ECO:0000256" key="1">
    <source>
        <dbReference type="ARBA" id="ARBA00005051"/>
    </source>
</evidence>
<evidence type="ECO:0000256" key="4">
    <source>
        <dbReference type="ARBA" id="ARBA00022741"/>
    </source>
</evidence>
<dbReference type="NCBIfam" id="TIGR01498">
    <property type="entry name" value="folK"/>
    <property type="match status" value="1"/>
</dbReference>
<dbReference type="PANTHER" id="PTHR43071">
    <property type="entry name" value="2-AMINO-4-HYDROXY-6-HYDROXYMETHYLDIHYDROPTERIDINE PYROPHOSPHOKINASE"/>
    <property type="match status" value="1"/>
</dbReference>
<name>A0A318S5W3_9DEIO</name>
<keyword evidence="3" id="KW-0808">Transferase</keyword>
<evidence type="ECO:0000256" key="7">
    <source>
        <dbReference type="ARBA" id="ARBA00022909"/>
    </source>
</evidence>
<dbReference type="Pfam" id="PF01288">
    <property type="entry name" value="HPPK"/>
    <property type="match status" value="1"/>
</dbReference>
<evidence type="ECO:0000256" key="3">
    <source>
        <dbReference type="ARBA" id="ARBA00022679"/>
    </source>
</evidence>
<dbReference type="GO" id="GO:0046656">
    <property type="term" value="P:folic acid biosynthetic process"/>
    <property type="evidence" value="ECO:0007669"/>
    <property type="project" value="UniProtKB-KW"/>
</dbReference>
<sequence>MRSEQGASLALIALGANLGEPVEALRFARRELAQVGEVEAASRLYRTAPVGGPPDQPPYVNAALALRTTLEPRALLSVLLDVERVAGRVRRERWGPRVLDLDLLAVNDVRMATPDLTLPHPRLLERAFVLAPLADVAPLWQHPEVHVTVLGALSAVSRDGIEILDEAWF</sequence>
<dbReference type="PANTHER" id="PTHR43071:SF1">
    <property type="entry name" value="2-AMINO-4-HYDROXY-6-HYDROXYMETHYLDIHYDROPTERIDINE PYROPHOSPHOKINASE"/>
    <property type="match status" value="1"/>
</dbReference>
<gene>
    <name evidence="9" type="ORF">DES52_115125</name>
</gene>
<keyword evidence="5 9" id="KW-0418">Kinase</keyword>
<dbReference type="SUPFAM" id="SSF55083">
    <property type="entry name" value="6-hydroxymethyl-7,8-dihydropterin pyrophosphokinase, HPPK"/>
    <property type="match status" value="1"/>
</dbReference>
<evidence type="ECO:0000256" key="6">
    <source>
        <dbReference type="ARBA" id="ARBA00022840"/>
    </source>
</evidence>
<evidence type="ECO:0000313" key="9">
    <source>
        <dbReference type="EMBL" id="PYE51193.1"/>
    </source>
</evidence>
<evidence type="ECO:0000256" key="2">
    <source>
        <dbReference type="ARBA" id="ARBA00013253"/>
    </source>
</evidence>
<dbReference type="CDD" id="cd00483">
    <property type="entry name" value="HPPK"/>
    <property type="match status" value="1"/>
</dbReference>
<dbReference type="InterPro" id="IPR000550">
    <property type="entry name" value="Hppk"/>
</dbReference>
<comment type="pathway">
    <text evidence="1">Cofactor biosynthesis; tetrahydrofolate biosynthesis; 2-amino-4-hydroxy-6-hydroxymethyl-7,8-dihydropteridine diphosphate from 7,8-dihydroneopterin triphosphate: step 4/4.</text>
</comment>
<dbReference type="GO" id="GO:0046654">
    <property type="term" value="P:tetrahydrofolate biosynthetic process"/>
    <property type="evidence" value="ECO:0007669"/>
    <property type="project" value="UniProtKB-UniPathway"/>
</dbReference>
<dbReference type="OrthoDB" id="9808041at2"/>
<dbReference type="EC" id="2.7.6.3" evidence="2"/>
<dbReference type="RefSeq" id="WP_110888096.1">
    <property type="nucleotide sequence ID" value="NZ_QJSX01000015.1"/>
</dbReference>
<organism evidence="9 10">
    <name type="scientific">Deinococcus yavapaiensis KR-236</name>
    <dbReference type="NCBI Taxonomy" id="694435"/>
    <lineage>
        <taxon>Bacteria</taxon>
        <taxon>Thermotogati</taxon>
        <taxon>Deinococcota</taxon>
        <taxon>Deinococci</taxon>
        <taxon>Deinococcales</taxon>
        <taxon>Deinococcaceae</taxon>
        <taxon>Deinococcus</taxon>
    </lineage>
</organism>